<sequence length="493" mass="58386">MGKNVKSYRKSESERPTQIKQNCIKIEHECALNSICKSNGSLTGQKNHACIGLCPIYHNQTLSDCENRIRFRNKLKDSNESILSQLTKLSQGVDNETSESNQDLIESVLPKLDHIVSKTDLDFFLFTQSMTLDEYPDYVNFFRQPNQYLNNFNGCSKLETLPYENDPFFKIKHLKFHNFEISVFYPSPFPQEFTILPKIFMCQCCLNYTKSLFTMERHQLKCKWNHPPGTEIYRHDNLSFFEIDGNNYKLYCQNLCLLGKLFLDHKTLYYDVEPFLFYVLTIYENNVFNFIGYFSKEKESSQNYNVSCILILPPYMKKGYGQYMIDFSYLLSKSEQKIGTPEKPLSDLGLLAYRKYWMCKIDEYLKECKDKKTVSIKDISCLNFIESNDIVSTLQYFGRIKYWRGKHIILKPEKEEESNIQEKLALGLEISFEKLLVHKILFRMLCKMLLTEASVERAFSKHRHIHNYLRANLSTEKLNDQLFIRYNWEKFYE</sequence>
<evidence type="ECO:0000256" key="10">
    <source>
        <dbReference type="ARBA" id="ARBA00023242"/>
    </source>
</evidence>
<evidence type="ECO:0000256" key="1">
    <source>
        <dbReference type="ARBA" id="ARBA00004123"/>
    </source>
</evidence>
<dbReference type="SUPFAM" id="SSF55729">
    <property type="entry name" value="Acyl-CoA N-acyltransferases (Nat)"/>
    <property type="match status" value="1"/>
</dbReference>
<proteinExistence type="inferred from homology"/>
<dbReference type="InterPro" id="IPR040706">
    <property type="entry name" value="Zf-MYST"/>
</dbReference>
<dbReference type="InterPro" id="IPR002717">
    <property type="entry name" value="HAT_MYST-type"/>
</dbReference>
<evidence type="ECO:0000256" key="12">
    <source>
        <dbReference type="RuleBase" id="RU361211"/>
    </source>
</evidence>
<dbReference type="Gene3D" id="3.30.60.60">
    <property type="entry name" value="N-acetyl transferase-like"/>
    <property type="match status" value="1"/>
</dbReference>
<dbReference type="Gene3D" id="1.10.10.10">
    <property type="entry name" value="Winged helix-like DNA-binding domain superfamily/Winged helix DNA-binding domain"/>
    <property type="match status" value="1"/>
</dbReference>
<dbReference type="Gene3D" id="3.40.630.30">
    <property type="match status" value="1"/>
</dbReference>
<feature type="active site" description="Proton donor/acceptor" evidence="11">
    <location>
        <position position="342"/>
    </location>
</feature>
<dbReference type="InterPro" id="IPR036388">
    <property type="entry name" value="WH-like_DNA-bd_sf"/>
</dbReference>
<keyword evidence="6" id="KW-0863">Zinc-finger</keyword>
<keyword evidence="10 12" id="KW-0539">Nucleus</keyword>
<keyword evidence="15" id="KW-1185">Reference proteome</keyword>
<dbReference type="OrthoDB" id="787137at2759"/>
<evidence type="ECO:0000256" key="11">
    <source>
        <dbReference type="PIRSR" id="PIRSR602717-51"/>
    </source>
</evidence>
<evidence type="ECO:0000259" key="13">
    <source>
        <dbReference type="PROSITE" id="PS51726"/>
    </source>
</evidence>
<accession>A0A177B723</accession>
<dbReference type="PROSITE" id="PS51726">
    <property type="entry name" value="MYST_HAT"/>
    <property type="match status" value="1"/>
</dbReference>
<keyword evidence="7" id="KW-0862">Zinc</keyword>
<comment type="similarity">
    <text evidence="2 12">Belongs to the MYST (SAS/MOZ) family.</text>
</comment>
<gene>
    <name evidence="14" type="ORF">A3Q56_02159</name>
</gene>
<evidence type="ECO:0000256" key="5">
    <source>
        <dbReference type="ARBA" id="ARBA00022723"/>
    </source>
</evidence>
<organism evidence="14 15">
    <name type="scientific">Intoshia linei</name>
    <dbReference type="NCBI Taxonomy" id="1819745"/>
    <lineage>
        <taxon>Eukaryota</taxon>
        <taxon>Metazoa</taxon>
        <taxon>Spiralia</taxon>
        <taxon>Lophotrochozoa</taxon>
        <taxon>Mesozoa</taxon>
        <taxon>Orthonectida</taxon>
        <taxon>Rhopaluridae</taxon>
        <taxon>Intoshia</taxon>
    </lineage>
</organism>
<comment type="caution">
    <text evidence="14">The sequence shown here is derived from an EMBL/GenBank/DDBJ whole genome shotgun (WGS) entry which is preliminary data.</text>
</comment>
<evidence type="ECO:0000256" key="7">
    <source>
        <dbReference type="ARBA" id="ARBA00022833"/>
    </source>
</evidence>
<dbReference type="Pfam" id="PF17772">
    <property type="entry name" value="zf-MYST"/>
    <property type="match status" value="1"/>
</dbReference>
<evidence type="ECO:0000256" key="4">
    <source>
        <dbReference type="ARBA" id="ARBA00022679"/>
    </source>
</evidence>
<dbReference type="GO" id="GO:0004402">
    <property type="term" value="F:histone acetyltransferase activity"/>
    <property type="evidence" value="ECO:0007669"/>
    <property type="project" value="InterPro"/>
</dbReference>
<comment type="subcellular location">
    <subcellularLocation>
        <location evidence="1 12">Nucleus</location>
    </subcellularLocation>
</comment>
<dbReference type="GO" id="GO:0006357">
    <property type="term" value="P:regulation of transcription by RNA polymerase II"/>
    <property type="evidence" value="ECO:0007669"/>
    <property type="project" value="TreeGrafter"/>
</dbReference>
<dbReference type="EMBL" id="LWCA01000188">
    <property type="protein sequence ID" value="OAF70099.1"/>
    <property type="molecule type" value="Genomic_DNA"/>
</dbReference>
<comment type="catalytic activity">
    <reaction evidence="12">
        <text>L-lysyl-[protein] + acetyl-CoA = N(6)-acetyl-L-lysyl-[protein] + CoA + H(+)</text>
        <dbReference type="Rhea" id="RHEA:45948"/>
        <dbReference type="Rhea" id="RHEA-COMP:9752"/>
        <dbReference type="Rhea" id="RHEA-COMP:10731"/>
        <dbReference type="ChEBI" id="CHEBI:15378"/>
        <dbReference type="ChEBI" id="CHEBI:29969"/>
        <dbReference type="ChEBI" id="CHEBI:57287"/>
        <dbReference type="ChEBI" id="CHEBI:57288"/>
        <dbReference type="ChEBI" id="CHEBI:61930"/>
        <dbReference type="EC" id="2.3.1.48"/>
    </reaction>
</comment>
<dbReference type="GO" id="GO:0003682">
    <property type="term" value="F:chromatin binding"/>
    <property type="evidence" value="ECO:0007669"/>
    <property type="project" value="TreeGrafter"/>
</dbReference>
<evidence type="ECO:0000256" key="6">
    <source>
        <dbReference type="ARBA" id="ARBA00022771"/>
    </source>
</evidence>
<evidence type="ECO:0000313" key="15">
    <source>
        <dbReference type="Proteomes" id="UP000078046"/>
    </source>
</evidence>
<dbReference type="Pfam" id="PF01853">
    <property type="entry name" value="MOZ_SAS"/>
    <property type="match status" value="1"/>
</dbReference>
<evidence type="ECO:0000256" key="2">
    <source>
        <dbReference type="ARBA" id="ARBA00010107"/>
    </source>
</evidence>
<dbReference type="EC" id="2.3.1.48" evidence="3 12"/>
<keyword evidence="4" id="KW-0808">Transferase</keyword>
<protein>
    <recommendedName>
        <fullName evidence="3 12">Histone acetyltransferase</fullName>
        <ecNumber evidence="3 12">2.3.1.48</ecNumber>
    </recommendedName>
</protein>
<dbReference type="InterPro" id="IPR050603">
    <property type="entry name" value="MYST_HAT"/>
</dbReference>
<dbReference type="GO" id="GO:0000785">
    <property type="term" value="C:chromatin"/>
    <property type="evidence" value="ECO:0007669"/>
    <property type="project" value="TreeGrafter"/>
</dbReference>
<feature type="domain" description="MYST-type HAT" evidence="13">
    <location>
        <begin position="166"/>
        <end position="419"/>
    </location>
</feature>
<dbReference type="PANTHER" id="PTHR10615">
    <property type="entry name" value="HISTONE ACETYLTRANSFERASE"/>
    <property type="match status" value="1"/>
</dbReference>
<evidence type="ECO:0000256" key="9">
    <source>
        <dbReference type="ARBA" id="ARBA00022990"/>
    </source>
</evidence>
<dbReference type="AlphaFoldDB" id="A0A177B723"/>
<dbReference type="GO" id="GO:0005634">
    <property type="term" value="C:nucleus"/>
    <property type="evidence" value="ECO:0007669"/>
    <property type="project" value="UniProtKB-SubCell"/>
</dbReference>
<keyword evidence="8" id="KW-0156">Chromatin regulator</keyword>
<keyword evidence="5" id="KW-0479">Metal-binding</keyword>
<dbReference type="PANTHER" id="PTHR10615:SF161">
    <property type="entry name" value="HISTONE ACETYLTRANSFERASE KAT7"/>
    <property type="match status" value="1"/>
</dbReference>
<keyword evidence="9" id="KW-0007">Acetylation</keyword>
<dbReference type="GO" id="GO:0003712">
    <property type="term" value="F:transcription coregulator activity"/>
    <property type="evidence" value="ECO:0007669"/>
    <property type="project" value="TreeGrafter"/>
</dbReference>
<evidence type="ECO:0000256" key="8">
    <source>
        <dbReference type="ARBA" id="ARBA00022853"/>
    </source>
</evidence>
<evidence type="ECO:0000256" key="3">
    <source>
        <dbReference type="ARBA" id="ARBA00013184"/>
    </source>
</evidence>
<dbReference type="FunFam" id="3.40.630.30:FF:000001">
    <property type="entry name" value="Histone acetyltransferase"/>
    <property type="match status" value="1"/>
</dbReference>
<dbReference type="GO" id="GO:0008270">
    <property type="term" value="F:zinc ion binding"/>
    <property type="evidence" value="ECO:0007669"/>
    <property type="project" value="UniProtKB-KW"/>
</dbReference>
<dbReference type="InterPro" id="IPR016181">
    <property type="entry name" value="Acyl_CoA_acyltransferase"/>
</dbReference>
<reference evidence="14 15" key="1">
    <citation type="submission" date="2016-04" db="EMBL/GenBank/DDBJ databases">
        <title>The genome of Intoshia linei affirms orthonectids as highly simplified spiralians.</title>
        <authorList>
            <person name="Mikhailov K.V."/>
            <person name="Slusarev G.S."/>
            <person name="Nikitin M.A."/>
            <person name="Logacheva M.D."/>
            <person name="Penin A."/>
            <person name="Aleoshin V."/>
            <person name="Panchin Y.V."/>
        </authorList>
    </citation>
    <scope>NUCLEOTIDE SEQUENCE [LARGE SCALE GENOMIC DNA]</scope>
    <source>
        <strain evidence="14">Intl2013</strain>
        <tissue evidence="14">Whole animal</tissue>
    </source>
</reference>
<name>A0A177B723_9BILA</name>
<evidence type="ECO:0000313" key="14">
    <source>
        <dbReference type="EMBL" id="OAF70099.1"/>
    </source>
</evidence>
<dbReference type="Proteomes" id="UP000078046">
    <property type="component" value="Unassembled WGS sequence"/>
</dbReference>